<dbReference type="AlphaFoldDB" id="W9VYU8"/>
<dbReference type="Pfam" id="PF21508">
    <property type="entry name" value="MenC_N"/>
    <property type="match status" value="1"/>
</dbReference>
<comment type="pathway">
    <text evidence="4">Quinol/quinone metabolism; menaquinone biosynthesis.</text>
</comment>
<dbReference type="SFLD" id="SFLDS00001">
    <property type="entry name" value="Enolase"/>
    <property type="match status" value="1"/>
</dbReference>
<keyword evidence="1 4" id="KW-0479">Metal-binding</keyword>
<evidence type="ECO:0000313" key="9">
    <source>
        <dbReference type="Proteomes" id="UP000019460"/>
    </source>
</evidence>
<dbReference type="RefSeq" id="WP_232424129.1">
    <property type="nucleotide sequence ID" value="NZ_AONC01000025.1"/>
</dbReference>
<dbReference type="SFLD" id="SFLDF00009">
    <property type="entry name" value="o-succinylbenzoate_synthase"/>
    <property type="match status" value="1"/>
</dbReference>
<dbReference type="NCBIfam" id="TIGR01927">
    <property type="entry name" value="menC_gam_Gplu"/>
    <property type="match status" value="1"/>
</dbReference>
<dbReference type="Gene3D" id="3.30.390.10">
    <property type="entry name" value="Enolase-like, N-terminal domain"/>
    <property type="match status" value="1"/>
</dbReference>
<feature type="binding site" evidence="4">
    <location>
        <position position="240"/>
    </location>
    <ligand>
        <name>Mg(2+)</name>
        <dbReference type="ChEBI" id="CHEBI:18420"/>
    </ligand>
</feature>
<evidence type="ECO:0000256" key="2">
    <source>
        <dbReference type="ARBA" id="ARBA00022842"/>
    </source>
</evidence>
<dbReference type="GO" id="GO:0043748">
    <property type="term" value="F:O-succinylbenzoate synthase activity"/>
    <property type="evidence" value="ECO:0007669"/>
    <property type="project" value="UniProtKB-EC"/>
</dbReference>
<accession>W9VYU8</accession>
<dbReference type="InterPro" id="IPR036849">
    <property type="entry name" value="Enolase-like_C_sf"/>
</dbReference>
<dbReference type="Proteomes" id="UP000019460">
    <property type="component" value="Unassembled WGS sequence"/>
</dbReference>
<feature type="binding site" evidence="4">
    <location>
        <position position="189"/>
    </location>
    <ligand>
        <name>Mg(2+)</name>
        <dbReference type="ChEBI" id="CHEBI:18420"/>
    </ligand>
</feature>
<dbReference type="eggNOG" id="COG4948">
    <property type="taxonomic scope" value="Bacteria"/>
</dbReference>
<sequence>MIPETIERVRIQAYDLPLRRPWSSARGGFDRRCGWLVRLESEGVAGFGDCAPLPAAGTETARTAARTLDRVQASALAPSTARPLDDLDAELNRSPSVRYALDCALADLSSRLAGVPLARHLSPSPAERIAVNAMLGPLDEIAPEDLARAGRQGFQVVKLKVGLRPLDEEIQRLTQCARHLPPGIRLRLDANGAWNAEEAKRLVDAIVELPIESVEEPLRDPVPETLAALQARVPFPLARDESIQGLGPDLDPAALGVRRLVVKPAALGGLDRTLALAHRADRAGIELVVTSLVESAAGLWPTVQLAAAIGGNIPHGLATADWLAEDLGRPPRPRDGWIRRPTSPGSGFIADRP</sequence>
<dbReference type="SUPFAM" id="SSF51604">
    <property type="entry name" value="Enolase C-terminal domain-like"/>
    <property type="match status" value="1"/>
</dbReference>
<evidence type="ECO:0000256" key="4">
    <source>
        <dbReference type="HAMAP-Rule" id="MF_00470"/>
    </source>
</evidence>
<dbReference type="UniPathway" id="UPA00079"/>
<feature type="region of interest" description="Disordered" evidence="6">
    <location>
        <begin position="330"/>
        <end position="353"/>
    </location>
</feature>
<dbReference type="InterPro" id="IPR013342">
    <property type="entry name" value="Mandelate_racemase_C"/>
</dbReference>
<comment type="similarity">
    <text evidence="4">Belongs to the mandelate racemase/muconate lactonizing enzyme family. MenC type 1 subfamily.</text>
</comment>
<keyword evidence="2 4" id="KW-0460">Magnesium</keyword>
<dbReference type="STRING" id="1249627.D779_1327"/>
<comment type="cofactor">
    <cofactor evidence="4">
        <name>a divalent metal cation</name>
        <dbReference type="ChEBI" id="CHEBI:60240"/>
    </cofactor>
</comment>
<dbReference type="PANTHER" id="PTHR48073:SF2">
    <property type="entry name" value="O-SUCCINYLBENZOATE SYNTHASE"/>
    <property type="match status" value="1"/>
</dbReference>
<evidence type="ECO:0000259" key="7">
    <source>
        <dbReference type="SMART" id="SM00922"/>
    </source>
</evidence>
<dbReference type="InterPro" id="IPR041338">
    <property type="entry name" value="OSBS_N"/>
</dbReference>
<dbReference type="InterPro" id="IPR018110">
    <property type="entry name" value="Mandel_Rmase/mucon_lact_enz_CS"/>
</dbReference>
<dbReference type="UniPathway" id="UPA01057">
    <property type="reaction ID" value="UER00165"/>
</dbReference>
<evidence type="ECO:0000256" key="5">
    <source>
        <dbReference type="NCBIfam" id="TIGR01927"/>
    </source>
</evidence>
<evidence type="ECO:0000256" key="1">
    <source>
        <dbReference type="ARBA" id="ARBA00022723"/>
    </source>
</evidence>
<dbReference type="GO" id="GO:0009234">
    <property type="term" value="P:menaquinone biosynthetic process"/>
    <property type="evidence" value="ECO:0007669"/>
    <property type="project" value="UniProtKB-UniRule"/>
</dbReference>
<keyword evidence="4" id="KW-0474">Menaquinone biosynthesis</keyword>
<dbReference type="EC" id="4.2.1.113" evidence="4 5"/>
<feature type="binding site" evidence="4">
    <location>
        <position position="215"/>
    </location>
    <ligand>
        <name>Mg(2+)</name>
        <dbReference type="ChEBI" id="CHEBI:18420"/>
    </ligand>
</feature>
<dbReference type="EMBL" id="AONC01000025">
    <property type="protein sequence ID" value="EXJ15585.1"/>
    <property type="molecule type" value="Genomic_DNA"/>
</dbReference>
<comment type="caution">
    <text evidence="8">The sequence shown here is derived from an EMBL/GenBank/DDBJ whole genome shotgun (WGS) entry which is preliminary data.</text>
</comment>
<feature type="active site" description="Proton donor" evidence="4">
    <location>
        <position position="160"/>
    </location>
</feature>
<dbReference type="GO" id="GO:0000287">
    <property type="term" value="F:magnesium ion binding"/>
    <property type="evidence" value="ECO:0007669"/>
    <property type="project" value="UniProtKB-UniRule"/>
</dbReference>
<dbReference type="HAMAP" id="MF_00470">
    <property type="entry name" value="MenC_1"/>
    <property type="match status" value="1"/>
</dbReference>
<dbReference type="SUPFAM" id="SSF54826">
    <property type="entry name" value="Enolase N-terminal domain-like"/>
    <property type="match status" value="1"/>
</dbReference>
<dbReference type="InterPro" id="IPR010196">
    <property type="entry name" value="OSB_synthase_MenC1"/>
</dbReference>
<dbReference type="Pfam" id="PF13378">
    <property type="entry name" value="MR_MLE_C"/>
    <property type="match status" value="1"/>
</dbReference>
<dbReference type="GO" id="GO:0009063">
    <property type="term" value="P:amino acid catabolic process"/>
    <property type="evidence" value="ECO:0007669"/>
    <property type="project" value="InterPro"/>
</dbReference>
<reference evidence="8 9" key="1">
    <citation type="submission" date="2012-11" db="EMBL/GenBank/DDBJ databases">
        <title>Genome assembly of Thiorhodococcus sp. AK35.</title>
        <authorList>
            <person name="Nupur N."/>
            <person name="Khatri I."/>
            <person name="Subramanian S."/>
            <person name="Pinnaka A."/>
        </authorList>
    </citation>
    <scope>NUCLEOTIDE SEQUENCE [LARGE SCALE GENOMIC DNA]</scope>
    <source>
        <strain evidence="8 9">AK35</strain>
    </source>
</reference>
<protein>
    <recommendedName>
        <fullName evidence="4 5">o-succinylbenzoate synthase</fullName>
        <shortName evidence="4">OSB synthase</shortName>
        <shortName evidence="4">OSBS</shortName>
        <ecNumber evidence="4 5">4.2.1.113</ecNumber>
    </recommendedName>
    <alternativeName>
        <fullName evidence="4">4-(2'-carboxyphenyl)-4-oxybutyric acid synthase</fullName>
    </alternativeName>
    <alternativeName>
        <fullName evidence="4">o-succinylbenzoic acid synthase</fullName>
    </alternativeName>
</protein>
<dbReference type="CDD" id="cd03320">
    <property type="entry name" value="OSBS"/>
    <property type="match status" value="1"/>
</dbReference>
<evidence type="ECO:0000256" key="6">
    <source>
        <dbReference type="SAM" id="MobiDB-lite"/>
    </source>
</evidence>
<feature type="domain" description="Mandelate racemase/muconate lactonizing enzyme C-terminal" evidence="7">
    <location>
        <begin position="143"/>
        <end position="236"/>
    </location>
</feature>
<dbReference type="SMART" id="SM00922">
    <property type="entry name" value="MR_MLE"/>
    <property type="match status" value="1"/>
</dbReference>
<proteinExistence type="inferred from homology"/>
<feature type="active site" description="Proton acceptor" evidence="4">
    <location>
        <position position="263"/>
    </location>
</feature>
<dbReference type="Gene3D" id="3.20.20.120">
    <property type="entry name" value="Enolase-like C-terminal domain"/>
    <property type="match status" value="1"/>
</dbReference>
<dbReference type="PROSITE" id="PS00909">
    <property type="entry name" value="MR_MLE_2"/>
    <property type="match status" value="1"/>
</dbReference>
<comment type="catalytic activity">
    <reaction evidence="4">
        <text>(1R,6R)-6-hydroxy-2-succinyl-cyclohexa-2,4-diene-1-carboxylate = 2-succinylbenzoate + H2O</text>
        <dbReference type="Rhea" id="RHEA:10196"/>
        <dbReference type="ChEBI" id="CHEBI:15377"/>
        <dbReference type="ChEBI" id="CHEBI:18325"/>
        <dbReference type="ChEBI" id="CHEBI:58689"/>
        <dbReference type="EC" id="4.2.1.113"/>
    </reaction>
</comment>
<keyword evidence="9" id="KW-1185">Reference proteome</keyword>
<gene>
    <name evidence="4" type="primary">menC</name>
    <name evidence="8" type="ORF">D779_1327</name>
</gene>
<dbReference type="InterPro" id="IPR029065">
    <property type="entry name" value="Enolase_C-like"/>
</dbReference>
<comment type="function">
    <text evidence="4">Converts 2-succinyl-6-hydroxy-2,4-cyclohexadiene-1-carboxylate (SHCHC) to 2-succinylbenzoate (OSB).</text>
</comment>
<evidence type="ECO:0000313" key="8">
    <source>
        <dbReference type="EMBL" id="EXJ15585.1"/>
    </source>
</evidence>
<organism evidence="8 9">
    <name type="scientific">Imhoffiella purpurea</name>
    <dbReference type="NCBI Taxonomy" id="1249627"/>
    <lineage>
        <taxon>Bacteria</taxon>
        <taxon>Pseudomonadati</taxon>
        <taxon>Pseudomonadota</taxon>
        <taxon>Gammaproteobacteria</taxon>
        <taxon>Chromatiales</taxon>
        <taxon>Chromatiaceae</taxon>
        <taxon>Imhoffiella</taxon>
    </lineage>
</organism>
<dbReference type="SFLD" id="SFLDG00180">
    <property type="entry name" value="muconate_cycloisomerase"/>
    <property type="match status" value="1"/>
</dbReference>
<dbReference type="InterPro" id="IPR029017">
    <property type="entry name" value="Enolase-like_N"/>
</dbReference>
<name>W9VYU8_9GAMM</name>
<comment type="pathway">
    <text evidence="4">Quinol/quinone metabolism; 1,4-dihydroxy-2-naphthoate biosynthesis; 1,4-dihydroxy-2-naphthoate from chorismate: step 4/7.</text>
</comment>
<dbReference type="PANTHER" id="PTHR48073">
    <property type="entry name" value="O-SUCCINYLBENZOATE SYNTHASE-RELATED"/>
    <property type="match status" value="1"/>
</dbReference>
<keyword evidence="3 4" id="KW-0456">Lyase</keyword>
<evidence type="ECO:0000256" key="3">
    <source>
        <dbReference type="ARBA" id="ARBA00023239"/>
    </source>
</evidence>